<sequence length="256" mass="28215">MSLPVSCQKVHFARGAVEGAKKGNSVSPTCVSAPASPSPLALTQSRKTTTNDGTYLFLLVAFLLVTLALLGVGCGIYKILQLQKTLSQVQKFTSEGDLISATEQQIEHLRLKAAMSKAKHVAHVTGRNNTQSSQLDWDRKGILAFTAGIEYKSEGLVIPLNGLYFVYSKVYFRQQSCANVHLKHSVIKKTLLYPKAIVLMENLKTSSCENRRRWVQNSYLGAVFNLTKDDSLYVSVSNVALVNFEGSETFFGLFKL</sequence>
<proteinExistence type="inferred from homology"/>
<dbReference type="GO" id="GO:0043123">
    <property type="term" value="P:positive regulation of canonical NF-kappaB signal transduction"/>
    <property type="evidence" value="ECO:0007669"/>
    <property type="project" value="TreeGrafter"/>
</dbReference>
<dbReference type="GO" id="GO:0005886">
    <property type="term" value="C:plasma membrane"/>
    <property type="evidence" value="ECO:0007669"/>
    <property type="project" value="UniProtKB-SubCell"/>
</dbReference>
<keyword evidence="11" id="KW-0202">Cytokine</keyword>
<evidence type="ECO:0000256" key="26">
    <source>
        <dbReference type="ARBA" id="ARBA00030913"/>
    </source>
</evidence>
<evidence type="ECO:0000256" key="3">
    <source>
        <dbReference type="ARBA" id="ARBA00004227"/>
    </source>
</evidence>
<evidence type="ECO:0000256" key="20">
    <source>
        <dbReference type="ARBA" id="ARBA00023157"/>
    </source>
</evidence>
<reference evidence="32" key="1">
    <citation type="submission" date="2025-08" db="UniProtKB">
        <authorList>
            <consortium name="RefSeq"/>
        </authorList>
    </citation>
    <scope>IDENTIFICATION</scope>
</reference>
<dbReference type="PROSITE" id="PS50049">
    <property type="entry name" value="THD_2"/>
    <property type="match status" value="1"/>
</dbReference>
<dbReference type="OrthoDB" id="5983780at2759"/>
<evidence type="ECO:0000256" key="28">
    <source>
        <dbReference type="ARBA" id="ARBA00047144"/>
    </source>
</evidence>
<evidence type="ECO:0000256" key="7">
    <source>
        <dbReference type="ARBA" id="ARBA00008670"/>
    </source>
</evidence>
<evidence type="ECO:0000256" key="4">
    <source>
        <dbReference type="ARBA" id="ARBA00004321"/>
    </source>
</evidence>
<dbReference type="GO" id="GO:0005125">
    <property type="term" value="F:cytokine activity"/>
    <property type="evidence" value="ECO:0007669"/>
    <property type="project" value="UniProtKB-KW"/>
</dbReference>
<comment type="function">
    <text evidence="27">Induces FAS-mediated activation of NF-kappa-B, initiating non-apoptotic signaling pathways. Can induce apoptosis but does not appear to be essential for this process.</text>
</comment>
<evidence type="ECO:0000256" key="14">
    <source>
        <dbReference type="ARBA" id="ARBA00022703"/>
    </source>
</evidence>
<evidence type="ECO:0000256" key="25">
    <source>
        <dbReference type="ARBA" id="ARBA00023329"/>
    </source>
</evidence>
<dbReference type="GO" id="GO:0005164">
    <property type="term" value="F:tumor necrosis factor receptor binding"/>
    <property type="evidence" value="ECO:0007669"/>
    <property type="project" value="InterPro"/>
</dbReference>
<evidence type="ECO:0000256" key="27">
    <source>
        <dbReference type="ARBA" id="ARBA00045660"/>
    </source>
</evidence>
<keyword evidence="22" id="KW-0325">Glycoprotein</keyword>
<comment type="subunit">
    <text evidence="28">Homotrimer. Interacts with ARHGAP9, BAIAP2L1, BTK, CACNB3, CACNB4, CRK, DLG2, DNMBP, DOCK4, EPS8L3, FGR, FYB1, FYN, HCK, ITK, ITSN2, KALRN, LYN, MACC1, MIA, MPP4, MYO15A, NCF1, NCK1, NCK2, NCKIPSD, OSTF1, PIK3R1, PSTPIP1, RIMBP3C, SAMSN1, SH3GL3, SH3PXD2B, SH3PXD2A, SH3RF2, SKAP2, SNX33, SNX9, SORBS3, SPTA1, SRC, SRGAP1, SRGAP2, SRGAP3, TEC, TJP3 and YES1.</text>
</comment>
<dbReference type="PROSITE" id="PS00251">
    <property type="entry name" value="THD_1"/>
    <property type="match status" value="1"/>
</dbReference>
<keyword evidence="12" id="KW-0964">Secreted</keyword>
<name>A0A6P8SHR3_GEOSA</name>
<dbReference type="SMART" id="SM00207">
    <property type="entry name" value="TNF"/>
    <property type="match status" value="1"/>
</dbReference>
<dbReference type="InterPro" id="IPR028326">
    <property type="entry name" value="FASL"/>
</dbReference>
<dbReference type="InterPro" id="IPR021184">
    <property type="entry name" value="TNF_CS"/>
</dbReference>
<evidence type="ECO:0000256" key="13">
    <source>
        <dbReference type="ARBA" id="ARBA00022692"/>
    </source>
</evidence>
<keyword evidence="17 29" id="KW-1133">Transmembrane helix</keyword>
<evidence type="ECO:0000259" key="30">
    <source>
        <dbReference type="PROSITE" id="PS50049"/>
    </source>
</evidence>
<dbReference type="PRINTS" id="PR01681">
    <property type="entry name" value="FASLIGAND"/>
</dbReference>
<evidence type="ECO:0000256" key="22">
    <source>
        <dbReference type="ARBA" id="ARBA00023180"/>
    </source>
</evidence>
<dbReference type="InterPro" id="IPR008983">
    <property type="entry name" value="Tumour_necrosis_fac-like_dom"/>
</dbReference>
<keyword evidence="23" id="KW-0458">Lysosome</keyword>
<keyword evidence="16" id="KW-0735">Signal-anchor</keyword>
<keyword evidence="13 29" id="KW-0812">Transmembrane</keyword>
<evidence type="ECO:0000313" key="32">
    <source>
        <dbReference type="RefSeq" id="XP_033818194.1"/>
    </source>
</evidence>
<dbReference type="GO" id="GO:0006955">
    <property type="term" value="P:immune response"/>
    <property type="evidence" value="ECO:0007669"/>
    <property type="project" value="InterPro"/>
</dbReference>
<evidence type="ECO:0000313" key="31">
    <source>
        <dbReference type="Proteomes" id="UP000515159"/>
    </source>
</evidence>
<keyword evidence="9" id="KW-1003">Cell membrane</keyword>
<keyword evidence="21" id="KW-0804">Transcription</keyword>
<comment type="subcellular location">
    <subcellularLocation>
        <location evidence="5">Cell membrane</location>
        <topology evidence="5">Single-pass type II membrane protein</topology>
    </subcellularLocation>
    <subcellularLocation>
        <location evidence="4">Cytoplasmic vesicle lumen</location>
    </subcellularLocation>
    <subcellularLocation>
        <location evidence="3">Lysosome lumen</location>
    </subcellularLocation>
    <subcellularLocation>
        <location evidence="2">Nucleus</location>
    </subcellularLocation>
    <subcellularLocation>
        <location evidence="6">Secreted</location>
    </subcellularLocation>
</comment>
<evidence type="ECO:0000256" key="24">
    <source>
        <dbReference type="ARBA" id="ARBA00023242"/>
    </source>
</evidence>
<evidence type="ECO:0000256" key="11">
    <source>
        <dbReference type="ARBA" id="ARBA00022514"/>
    </source>
</evidence>
<evidence type="ECO:0000256" key="15">
    <source>
        <dbReference type="ARBA" id="ARBA00022843"/>
    </source>
</evidence>
<organism evidence="31 32">
    <name type="scientific">Geotrypetes seraphini</name>
    <name type="common">Gaboon caecilian</name>
    <name type="synonym">Caecilia seraphini</name>
    <dbReference type="NCBI Taxonomy" id="260995"/>
    <lineage>
        <taxon>Eukaryota</taxon>
        <taxon>Metazoa</taxon>
        <taxon>Chordata</taxon>
        <taxon>Craniata</taxon>
        <taxon>Vertebrata</taxon>
        <taxon>Euteleostomi</taxon>
        <taxon>Amphibia</taxon>
        <taxon>Gymnophiona</taxon>
        <taxon>Geotrypetes</taxon>
    </lineage>
</organism>
<dbReference type="PANTHER" id="PTHR11471">
    <property type="entry name" value="TUMOR NECROSIS FACTOR FAMILY MEMBER"/>
    <property type="match status" value="1"/>
</dbReference>
<dbReference type="KEGG" id="gsh:117368572"/>
<evidence type="ECO:0000256" key="19">
    <source>
        <dbReference type="ARBA" id="ARBA00023136"/>
    </source>
</evidence>
<evidence type="ECO:0000256" key="23">
    <source>
        <dbReference type="ARBA" id="ARBA00023228"/>
    </source>
</evidence>
<gene>
    <name evidence="32" type="primary">LOC117368572</name>
</gene>
<evidence type="ECO:0000256" key="10">
    <source>
        <dbReference type="ARBA" id="ARBA00022491"/>
    </source>
</evidence>
<evidence type="ECO:0000256" key="16">
    <source>
        <dbReference type="ARBA" id="ARBA00022968"/>
    </source>
</evidence>
<keyword evidence="15" id="KW-0832">Ubl conjugation</keyword>
<evidence type="ECO:0000256" key="1">
    <source>
        <dbReference type="ARBA" id="ARBA00003149"/>
    </source>
</evidence>
<dbReference type="RefSeq" id="XP_033818194.1">
    <property type="nucleotide sequence ID" value="XM_033962303.1"/>
</dbReference>
<dbReference type="GO" id="GO:0005615">
    <property type="term" value="C:extracellular space"/>
    <property type="evidence" value="ECO:0007669"/>
    <property type="project" value="UniProtKB-KW"/>
</dbReference>
<accession>A0A6P8SHR3</accession>
<feature type="transmembrane region" description="Helical" evidence="29">
    <location>
        <begin position="55"/>
        <end position="80"/>
    </location>
</feature>
<keyword evidence="20" id="KW-1015">Disulfide bond</keyword>
<dbReference type="InterPro" id="IPR006053">
    <property type="entry name" value="TNF"/>
</dbReference>
<dbReference type="PRINTS" id="PR01234">
    <property type="entry name" value="TNECROSISFCT"/>
</dbReference>
<keyword evidence="19 29" id="KW-0472">Membrane</keyword>
<dbReference type="SUPFAM" id="SSF49842">
    <property type="entry name" value="TNF-like"/>
    <property type="match status" value="1"/>
</dbReference>
<evidence type="ECO:0000256" key="18">
    <source>
        <dbReference type="ARBA" id="ARBA00023015"/>
    </source>
</evidence>
<dbReference type="Pfam" id="PF00229">
    <property type="entry name" value="TNF"/>
    <property type="match status" value="1"/>
</dbReference>
<dbReference type="InterPro" id="IPR006052">
    <property type="entry name" value="TNF_dom"/>
</dbReference>
<dbReference type="AlphaFoldDB" id="A0A6P8SHR3"/>
<evidence type="ECO:0000256" key="8">
    <source>
        <dbReference type="ARBA" id="ARBA00018020"/>
    </source>
</evidence>
<dbReference type="FunFam" id="2.60.120.40:FF:000017">
    <property type="entry name" value="Tumor necrosis factor ligand superfamily member 6"/>
    <property type="match status" value="1"/>
</dbReference>
<evidence type="ECO:0000256" key="9">
    <source>
        <dbReference type="ARBA" id="ARBA00022475"/>
    </source>
</evidence>
<keyword evidence="14" id="KW-0053">Apoptosis</keyword>
<evidence type="ECO:0000256" key="2">
    <source>
        <dbReference type="ARBA" id="ARBA00004123"/>
    </source>
</evidence>
<protein>
    <recommendedName>
        <fullName evidence="8">Tumor necrosis factor ligand superfamily member 6</fullName>
    </recommendedName>
    <alternativeName>
        <fullName evidence="26">Fas antigen ligand</fullName>
    </alternativeName>
</protein>
<dbReference type="GeneID" id="117368572"/>
<dbReference type="InParanoid" id="A0A6P8SHR3"/>
<keyword evidence="24" id="KW-0539">Nucleus</keyword>
<comment type="similarity">
    <text evidence="7">Belongs to the tumor necrosis factor family.</text>
</comment>
<comment type="function">
    <text evidence="1">Cytoplasmic form induces gene transcription inhibition.</text>
</comment>
<dbReference type="PANTHER" id="PTHR11471:SF33">
    <property type="entry name" value="TUMOR NECROSIS FACTOR LIGAND SUPERFAMILY MEMBER 6"/>
    <property type="match status" value="1"/>
</dbReference>
<evidence type="ECO:0000256" key="12">
    <source>
        <dbReference type="ARBA" id="ARBA00022525"/>
    </source>
</evidence>
<keyword evidence="25" id="KW-0968">Cytoplasmic vesicle</keyword>
<dbReference type="GO" id="GO:0043202">
    <property type="term" value="C:lysosomal lumen"/>
    <property type="evidence" value="ECO:0007669"/>
    <property type="project" value="UniProtKB-SubCell"/>
</dbReference>
<keyword evidence="31" id="KW-1185">Reference proteome</keyword>
<dbReference type="CDD" id="cd00184">
    <property type="entry name" value="TNF"/>
    <property type="match status" value="1"/>
</dbReference>
<evidence type="ECO:0000256" key="5">
    <source>
        <dbReference type="ARBA" id="ARBA00004401"/>
    </source>
</evidence>
<evidence type="ECO:0000256" key="21">
    <source>
        <dbReference type="ARBA" id="ARBA00023163"/>
    </source>
</evidence>
<dbReference type="GO" id="GO:0060205">
    <property type="term" value="C:cytoplasmic vesicle lumen"/>
    <property type="evidence" value="ECO:0007669"/>
    <property type="project" value="UniProtKB-SubCell"/>
</dbReference>
<dbReference type="Proteomes" id="UP000515159">
    <property type="component" value="Chromosome 10"/>
</dbReference>
<evidence type="ECO:0000256" key="6">
    <source>
        <dbReference type="ARBA" id="ARBA00004613"/>
    </source>
</evidence>
<feature type="domain" description="THD" evidence="30">
    <location>
        <begin position="120"/>
        <end position="256"/>
    </location>
</feature>
<keyword evidence="18" id="KW-0805">Transcription regulation</keyword>
<dbReference type="Gene3D" id="2.60.120.40">
    <property type="match status" value="1"/>
</dbReference>
<dbReference type="GO" id="GO:0005634">
    <property type="term" value="C:nucleus"/>
    <property type="evidence" value="ECO:0007669"/>
    <property type="project" value="UniProtKB-SubCell"/>
</dbReference>
<dbReference type="GO" id="GO:0008625">
    <property type="term" value="P:extrinsic apoptotic signaling pathway via death domain receptors"/>
    <property type="evidence" value="ECO:0007669"/>
    <property type="project" value="TreeGrafter"/>
</dbReference>
<evidence type="ECO:0000256" key="17">
    <source>
        <dbReference type="ARBA" id="ARBA00022989"/>
    </source>
</evidence>
<keyword evidence="10" id="KW-0678">Repressor</keyword>
<evidence type="ECO:0000256" key="29">
    <source>
        <dbReference type="SAM" id="Phobius"/>
    </source>
</evidence>